<protein>
    <recommendedName>
        <fullName evidence="3">TubC N-terminal docking domain-containing protein</fullName>
    </recommendedName>
</protein>
<proteinExistence type="predicted"/>
<dbReference type="RefSeq" id="WP_016392888.1">
    <property type="nucleotide sequence ID" value="NZ_CP031146.1"/>
</dbReference>
<dbReference type="GeneID" id="49615589"/>
<organism evidence="1 2">
    <name type="scientific">Pseudomonas plecoglossicida</name>
    <dbReference type="NCBI Taxonomy" id="70775"/>
    <lineage>
        <taxon>Bacteria</taxon>
        <taxon>Pseudomonadati</taxon>
        <taxon>Pseudomonadota</taxon>
        <taxon>Gammaproteobacteria</taxon>
        <taxon>Pseudomonadales</taxon>
        <taxon>Pseudomonadaceae</taxon>
        <taxon>Pseudomonas</taxon>
    </lineage>
</organism>
<gene>
    <name evidence="1" type="ORF">DVB73_19395</name>
</gene>
<dbReference type="EMBL" id="CP031146">
    <property type="protein sequence ID" value="AXM97793.1"/>
    <property type="molecule type" value="Genomic_DNA"/>
</dbReference>
<evidence type="ECO:0008006" key="3">
    <source>
        <dbReference type="Google" id="ProtNLM"/>
    </source>
</evidence>
<reference evidence="1 2" key="1">
    <citation type="submission" date="2018-07" db="EMBL/GenBank/DDBJ databases">
        <title>Complete genome sequence of a Pseudomonas plecoglossicida strain pathogenic to the marine fish, Larimichthys crocea.</title>
        <authorList>
            <person name="Tao Z."/>
        </authorList>
    </citation>
    <scope>NUCLEOTIDE SEQUENCE [LARGE SCALE GENOMIC DNA]</scope>
    <source>
        <strain evidence="1 2">XSDHY-P</strain>
    </source>
</reference>
<name>A0AAD0QY17_PSEDL</name>
<accession>A0AAD0QY17</accession>
<dbReference type="Proteomes" id="UP000256503">
    <property type="component" value="Chromosome"/>
</dbReference>
<dbReference type="AlphaFoldDB" id="A0AAD0QY17"/>
<sequence length="105" mass="11834">MTTTEVLNMAVGDGVVLKLDGINLIWSADHQPPNELLSELKAHKPAIVQALRRQWLVGVAALLECEPAYLLEQEFIDHHDLDEQCGISPHYAARLIRSHPKWPHL</sequence>
<evidence type="ECO:0000313" key="2">
    <source>
        <dbReference type="Proteomes" id="UP000256503"/>
    </source>
</evidence>
<evidence type="ECO:0000313" key="1">
    <source>
        <dbReference type="EMBL" id="AXM97793.1"/>
    </source>
</evidence>